<keyword evidence="13" id="KW-1185">Reference proteome</keyword>
<keyword evidence="8 9" id="KW-0472">Membrane</keyword>
<dbReference type="PROSITE" id="PS50928">
    <property type="entry name" value="ABC_TM1"/>
    <property type="match status" value="1"/>
</dbReference>
<dbReference type="Gene3D" id="1.10.3720.10">
    <property type="entry name" value="MetI-like"/>
    <property type="match status" value="1"/>
</dbReference>
<dbReference type="InterPro" id="IPR000515">
    <property type="entry name" value="MetI-like"/>
</dbReference>
<dbReference type="GO" id="GO:0005886">
    <property type="term" value="C:plasma membrane"/>
    <property type="evidence" value="ECO:0007669"/>
    <property type="project" value="UniProtKB-SubCell"/>
</dbReference>
<dbReference type="OrthoDB" id="9795403at2"/>
<evidence type="ECO:0000256" key="1">
    <source>
        <dbReference type="ARBA" id="ARBA00004651"/>
    </source>
</evidence>
<evidence type="ECO:0000256" key="5">
    <source>
        <dbReference type="ARBA" id="ARBA00022505"/>
    </source>
</evidence>
<dbReference type="SUPFAM" id="SSF161098">
    <property type="entry name" value="MetI-like"/>
    <property type="match status" value="1"/>
</dbReference>
<evidence type="ECO:0000256" key="8">
    <source>
        <dbReference type="ARBA" id="ARBA00023136"/>
    </source>
</evidence>
<feature type="transmembrane region" description="Helical" evidence="9">
    <location>
        <begin position="6"/>
        <end position="32"/>
    </location>
</feature>
<evidence type="ECO:0000256" key="7">
    <source>
        <dbReference type="ARBA" id="ARBA00022989"/>
    </source>
</evidence>
<feature type="transmembrane region" description="Helical" evidence="9">
    <location>
        <begin position="192"/>
        <end position="213"/>
    </location>
</feature>
<proteinExistence type="inferred from homology"/>
<evidence type="ECO:0000313" key="12">
    <source>
        <dbReference type="EMBL" id="SDW39523.1"/>
    </source>
</evidence>
<evidence type="ECO:0000256" key="3">
    <source>
        <dbReference type="ARBA" id="ARBA00022448"/>
    </source>
</evidence>
<feature type="transmembrane region" description="Helical" evidence="9">
    <location>
        <begin position="44"/>
        <end position="71"/>
    </location>
</feature>
<dbReference type="RefSeq" id="WP_091612594.1">
    <property type="nucleotide sequence ID" value="NZ_FNNC01000002.1"/>
</dbReference>
<feature type="transmembrane region" description="Helical" evidence="9">
    <location>
        <begin position="131"/>
        <end position="152"/>
    </location>
</feature>
<comment type="subcellular location">
    <subcellularLocation>
        <location evidence="1 9">Cell membrane</location>
        <topology evidence="1 9">Multi-pass membrane protein</topology>
    </subcellularLocation>
</comment>
<dbReference type="AlphaFoldDB" id="A0A1H2T6D6"/>
<dbReference type="PANTHER" id="PTHR30183:SF3">
    <property type="entry name" value="MOLYBDENUM TRANSPORT SYSTEM PERMEASE PROTEIN MODB"/>
    <property type="match status" value="1"/>
</dbReference>
<dbReference type="Proteomes" id="UP000199488">
    <property type="component" value="Unassembled WGS sequence"/>
</dbReference>
<dbReference type="InterPro" id="IPR011867">
    <property type="entry name" value="ModB_ABC"/>
</dbReference>
<evidence type="ECO:0000256" key="2">
    <source>
        <dbReference type="ARBA" id="ARBA00007069"/>
    </source>
</evidence>
<protein>
    <recommendedName>
        <fullName evidence="10">Molybdenum transport system permease</fullName>
    </recommendedName>
</protein>
<dbReference type="Pfam" id="PF00528">
    <property type="entry name" value="BPD_transp_1"/>
    <property type="match status" value="1"/>
</dbReference>
<reference evidence="12 13" key="1">
    <citation type="submission" date="2016-10" db="EMBL/GenBank/DDBJ databases">
        <authorList>
            <person name="de Groot N.N."/>
        </authorList>
    </citation>
    <scope>NUCLEOTIDE SEQUENCE [LARGE SCALE GENOMIC DNA]</scope>
    <source>
        <strain evidence="12 13">DSM 23126</strain>
    </source>
</reference>
<evidence type="ECO:0000256" key="10">
    <source>
        <dbReference type="RuleBase" id="RU365097"/>
    </source>
</evidence>
<dbReference type="InterPro" id="IPR035906">
    <property type="entry name" value="MetI-like_sf"/>
</dbReference>
<comment type="similarity">
    <text evidence="2 10">Belongs to the binding-protein-dependent transport system permease family. CysTW subfamily.</text>
</comment>
<evidence type="ECO:0000256" key="6">
    <source>
        <dbReference type="ARBA" id="ARBA00022692"/>
    </source>
</evidence>
<evidence type="ECO:0000259" key="11">
    <source>
        <dbReference type="PROSITE" id="PS50928"/>
    </source>
</evidence>
<evidence type="ECO:0000313" key="13">
    <source>
        <dbReference type="Proteomes" id="UP000199488"/>
    </source>
</evidence>
<dbReference type="NCBIfam" id="TIGR02141">
    <property type="entry name" value="modB_ABC"/>
    <property type="match status" value="1"/>
</dbReference>
<organism evidence="12 13">
    <name type="scientific">Marinococcus luteus</name>
    <dbReference type="NCBI Taxonomy" id="1122204"/>
    <lineage>
        <taxon>Bacteria</taxon>
        <taxon>Bacillati</taxon>
        <taxon>Bacillota</taxon>
        <taxon>Bacilli</taxon>
        <taxon>Bacillales</taxon>
        <taxon>Bacillaceae</taxon>
        <taxon>Marinococcus</taxon>
    </lineage>
</organism>
<keyword evidence="6 9" id="KW-0812">Transmembrane</keyword>
<dbReference type="STRING" id="1122204.SAMN05421781_1267"/>
<feature type="transmembrane region" description="Helical" evidence="9">
    <location>
        <begin position="83"/>
        <end position="103"/>
    </location>
</feature>
<keyword evidence="4 10" id="KW-1003">Cell membrane</keyword>
<keyword evidence="3 9" id="KW-0813">Transport</keyword>
<gene>
    <name evidence="12" type="ORF">SAMN05421781_1267</name>
</gene>
<name>A0A1H2T6D6_9BACI</name>
<dbReference type="GO" id="GO:0015098">
    <property type="term" value="F:molybdate ion transmembrane transporter activity"/>
    <property type="evidence" value="ECO:0007669"/>
    <property type="project" value="UniProtKB-UniRule"/>
</dbReference>
<keyword evidence="5 10" id="KW-0500">Molybdenum</keyword>
<dbReference type="PANTHER" id="PTHR30183">
    <property type="entry name" value="MOLYBDENUM TRANSPORT SYSTEM PERMEASE PROTEIN MODB"/>
    <property type="match status" value="1"/>
</dbReference>
<dbReference type="CDD" id="cd06261">
    <property type="entry name" value="TM_PBP2"/>
    <property type="match status" value="1"/>
</dbReference>
<comment type="function">
    <text evidence="10">Part of the binding-protein-dependent transport system for molybdenum; probably responsible for the translocation of the substrate across the membrane.</text>
</comment>
<dbReference type="EMBL" id="FNNC01000002">
    <property type="protein sequence ID" value="SDW39523.1"/>
    <property type="molecule type" value="Genomic_DNA"/>
</dbReference>
<feature type="domain" description="ABC transmembrane type-1" evidence="11">
    <location>
        <begin position="6"/>
        <end position="213"/>
    </location>
</feature>
<sequence length="217" mass="23320">MFWFPIQLSLLTASIAAVLVFIAGAMLGRVFAVRNFRGKLAAETCLMLPLVLPPSVTGFLLIIAFGTNSWIGSVYEQVFQNSIIFTPVAAVVAAAVVAFPLMFQSAKTGYGSIDPNIESAARVDGAGEWRVFINIAVPLAGRALMTGFVLSFTRALGEFGATLMFAGNIPGVTQTMPTAIYVAIESNQMNLAYTYVGISIFVSFLLLGLTYLLNRER</sequence>
<accession>A0A1H2T6D6</accession>
<evidence type="ECO:0000256" key="9">
    <source>
        <dbReference type="RuleBase" id="RU363032"/>
    </source>
</evidence>
<evidence type="ECO:0000256" key="4">
    <source>
        <dbReference type="ARBA" id="ARBA00022475"/>
    </source>
</evidence>
<keyword evidence="7 9" id="KW-1133">Transmembrane helix</keyword>